<feature type="region of interest" description="Disordered" evidence="5">
    <location>
        <begin position="276"/>
        <end position="356"/>
    </location>
</feature>
<feature type="compositionally biased region" description="Basic and acidic residues" evidence="5">
    <location>
        <begin position="332"/>
        <end position="345"/>
    </location>
</feature>
<evidence type="ECO:0008006" key="8">
    <source>
        <dbReference type="Google" id="ProtNLM"/>
    </source>
</evidence>
<evidence type="ECO:0000256" key="2">
    <source>
        <dbReference type="ARBA" id="ARBA00022618"/>
    </source>
</evidence>
<sequence length="478" mass="52230">MANKITAKLLEQIIEAALLVSGKPISVSDVKSYFGEEDVVPHSSDIRQVFQKLVRRYKARGIELKEVASGFRFQVAENVAPYVIKQWEERPPRYSRALLETLALIAYRQPITRGDIEDIRGVAVSSNIIRTLLEREWVRVVGHKDVPGRPALYATTSKFLDYFNLKSLTELPELSEVKDLESINPELDFGEAFGLVAESEDENASFDGESADLIPDAEAPTDQAIDEVSEEDRERIRLAKEEANKEAEYKREMAAREELRDIDRYNSAIEKMIRSPDAQRGVASAAQEGDLSDDAVQQDAVQQETGQALPEWLAAAKDAASGASTDTPDDGLVEKDVLTIEHQADSDTLANSGASTGKSRFAQLADRLEASVAEVEQKELLAQEQAESDFGDVSLDESSDLSEAVVSENSGVSELSVGGQQEVAAGAEVTTGAGVEATPTETVGGDMSEEEIEQFIQRKLAEQAALLDKSNSDDESEE</sequence>
<dbReference type="SUPFAM" id="SSF46785">
    <property type="entry name" value="Winged helix' DNA-binding domain"/>
    <property type="match status" value="2"/>
</dbReference>
<dbReference type="EMBL" id="BAABBN010000004">
    <property type="protein sequence ID" value="GAA3917909.1"/>
    <property type="molecule type" value="Genomic_DNA"/>
</dbReference>
<feature type="compositionally biased region" description="Polar residues" evidence="5">
    <location>
        <begin position="346"/>
        <end position="356"/>
    </location>
</feature>
<dbReference type="InterPro" id="IPR036390">
    <property type="entry name" value="WH_DNA-bd_sf"/>
</dbReference>
<keyword evidence="4" id="KW-0131">Cell cycle</keyword>
<dbReference type="RefSeq" id="WP_344796341.1">
    <property type="nucleotide sequence ID" value="NZ_BAABBN010000004.1"/>
</dbReference>
<evidence type="ECO:0000313" key="7">
    <source>
        <dbReference type="Proteomes" id="UP001501565"/>
    </source>
</evidence>
<evidence type="ECO:0000256" key="4">
    <source>
        <dbReference type="ARBA" id="ARBA00023306"/>
    </source>
</evidence>
<dbReference type="PANTHER" id="PTHR34298:SF2">
    <property type="entry name" value="SEGREGATION AND CONDENSATION PROTEIN B"/>
    <property type="match status" value="1"/>
</dbReference>
<dbReference type="Pfam" id="PF04079">
    <property type="entry name" value="SMC_ScpB"/>
    <property type="match status" value="1"/>
</dbReference>
<evidence type="ECO:0000256" key="1">
    <source>
        <dbReference type="ARBA" id="ARBA00022490"/>
    </source>
</evidence>
<evidence type="ECO:0000256" key="5">
    <source>
        <dbReference type="SAM" id="MobiDB-lite"/>
    </source>
</evidence>
<reference evidence="7" key="1">
    <citation type="journal article" date="2019" name="Int. J. Syst. Evol. Microbiol.">
        <title>The Global Catalogue of Microorganisms (GCM) 10K type strain sequencing project: providing services to taxonomists for standard genome sequencing and annotation.</title>
        <authorList>
            <consortium name="The Broad Institute Genomics Platform"/>
            <consortium name="The Broad Institute Genome Sequencing Center for Infectious Disease"/>
            <person name="Wu L."/>
            <person name="Ma J."/>
        </authorList>
    </citation>
    <scope>NUCLEOTIDE SEQUENCE [LARGE SCALE GENOMIC DNA]</scope>
    <source>
        <strain evidence="7">JCM 17551</strain>
    </source>
</reference>
<name>A0ABP7M9K2_9GAMM</name>
<dbReference type="InterPro" id="IPR036388">
    <property type="entry name" value="WH-like_DNA-bd_sf"/>
</dbReference>
<feature type="region of interest" description="Disordered" evidence="5">
    <location>
        <begin position="379"/>
        <end position="451"/>
    </location>
</feature>
<proteinExistence type="predicted"/>
<keyword evidence="1" id="KW-0963">Cytoplasm</keyword>
<feature type="compositionally biased region" description="Low complexity" evidence="5">
    <location>
        <begin position="422"/>
        <end position="438"/>
    </location>
</feature>
<accession>A0ABP7M9K2</accession>
<keyword evidence="3" id="KW-0159">Chromosome partition</keyword>
<dbReference type="Proteomes" id="UP001501565">
    <property type="component" value="Unassembled WGS sequence"/>
</dbReference>
<protein>
    <recommendedName>
        <fullName evidence="8">SMC-Scp complex subunit ScpB</fullName>
    </recommendedName>
</protein>
<keyword evidence="2" id="KW-0132">Cell division</keyword>
<feature type="compositionally biased region" description="Low complexity" evidence="5">
    <location>
        <begin position="314"/>
        <end position="326"/>
    </location>
</feature>
<dbReference type="Gene3D" id="1.10.10.10">
    <property type="entry name" value="Winged helix-like DNA-binding domain superfamily/Winged helix DNA-binding domain"/>
    <property type="match status" value="2"/>
</dbReference>
<organism evidence="6 7">
    <name type="scientific">Litoribacillus peritrichatus</name>
    <dbReference type="NCBI Taxonomy" id="718191"/>
    <lineage>
        <taxon>Bacteria</taxon>
        <taxon>Pseudomonadati</taxon>
        <taxon>Pseudomonadota</taxon>
        <taxon>Gammaproteobacteria</taxon>
        <taxon>Oceanospirillales</taxon>
        <taxon>Oceanospirillaceae</taxon>
        <taxon>Litoribacillus</taxon>
    </lineage>
</organism>
<gene>
    <name evidence="6" type="ORF">GCM10022277_11240</name>
</gene>
<dbReference type="NCBIfam" id="TIGR00281">
    <property type="entry name" value="SMC-Scp complex subunit ScpB"/>
    <property type="match status" value="1"/>
</dbReference>
<evidence type="ECO:0000313" key="6">
    <source>
        <dbReference type="EMBL" id="GAA3917909.1"/>
    </source>
</evidence>
<comment type="caution">
    <text evidence="6">The sequence shown here is derived from an EMBL/GenBank/DDBJ whole genome shotgun (WGS) entry which is preliminary data.</text>
</comment>
<dbReference type="PANTHER" id="PTHR34298">
    <property type="entry name" value="SEGREGATION AND CONDENSATION PROTEIN B"/>
    <property type="match status" value="1"/>
</dbReference>
<feature type="compositionally biased region" description="Low complexity" evidence="5">
    <location>
        <begin position="294"/>
        <end position="303"/>
    </location>
</feature>
<evidence type="ECO:0000256" key="3">
    <source>
        <dbReference type="ARBA" id="ARBA00022829"/>
    </source>
</evidence>
<dbReference type="InterPro" id="IPR005234">
    <property type="entry name" value="ScpB_csome_segregation"/>
</dbReference>
<feature type="compositionally biased region" description="Acidic residues" evidence="5">
    <location>
        <begin position="386"/>
        <end position="400"/>
    </location>
</feature>
<keyword evidence="7" id="KW-1185">Reference proteome</keyword>